<name>A0A0F8YHR2_9ZZZZ</name>
<dbReference type="InterPro" id="IPR036866">
    <property type="entry name" value="RibonucZ/Hydroxyglut_hydro"/>
</dbReference>
<comment type="caution">
    <text evidence="1">The sequence shown here is derived from an EMBL/GenBank/DDBJ whole genome shotgun (WGS) entry which is preliminary data.</text>
</comment>
<organism evidence="1">
    <name type="scientific">marine sediment metagenome</name>
    <dbReference type="NCBI Taxonomy" id="412755"/>
    <lineage>
        <taxon>unclassified sequences</taxon>
        <taxon>metagenomes</taxon>
        <taxon>ecological metagenomes</taxon>
    </lineage>
</organism>
<protein>
    <recommendedName>
        <fullName evidence="2">Metallo-beta-lactamase domain-containing protein</fullName>
    </recommendedName>
</protein>
<dbReference type="EMBL" id="LAZR01053364">
    <property type="protein sequence ID" value="KKK80908.1"/>
    <property type="molecule type" value="Genomic_DNA"/>
</dbReference>
<proteinExistence type="predicted"/>
<feature type="non-terminal residue" evidence="1">
    <location>
        <position position="1"/>
    </location>
</feature>
<sequence length="77" mass="8090">LLPVGGTYTLTAAEAAKACEVIGCKIAIPYHWGDIVGQASDAKTFAQRGARRVCMTRSMLILPTSSIEGLFPPISAP</sequence>
<reference evidence="1" key="1">
    <citation type="journal article" date="2015" name="Nature">
        <title>Complex archaea that bridge the gap between prokaryotes and eukaryotes.</title>
        <authorList>
            <person name="Spang A."/>
            <person name="Saw J.H."/>
            <person name="Jorgensen S.L."/>
            <person name="Zaremba-Niedzwiedzka K."/>
            <person name="Martijn J."/>
            <person name="Lind A.E."/>
            <person name="van Eijk R."/>
            <person name="Schleper C."/>
            <person name="Guy L."/>
            <person name="Ettema T.J."/>
        </authorList>
    </citation>
    <scope>NUCLEOTIDE SEQUENCE</scope>
</reference>
<evidence type="ECO:0008006" key="2">
    <source>
        <dbReference type="Google" id="ProtNLM"/>
    </source>
</evidence>
<accession>A0A0F8YHR2</accession>
<dbReference type="AlphaFoldDB" id="A0A0F8YHR2"/>
<evidence type="ECO:0000313" key="1">
    <source>
        <dbReference type="EMBL" id="KKK80908.1"/>
    </source>
</evidence>
<dbReference type="Gene3D" id="3.60.15.10">
    <property type="entry name" value="Ribonuclease Z/Hydroxyacylglutathione hydrolase-like"/>
    <property type="match status" value="1"/>
</dbReference>
<gene>
    <name evidence="1" type="ORF">LCGC14_2818810</name>
</gene>